<protein>
    <submittedName>
        <fullName evidence="2">IS1 related protein</fullName>
    </submittedName>
</protein>
<dbReference type="HOGENOM" id="CLU_2507156_0_0_0"/>
<geneLocation type="plasmid" evidence="2 3">
    <name>pDGEO02</name>
</geneLocation>
<name>A8ZRN2_DEIGD</name>
<proteinExistence type="predicted"/>
<reference evidence="2" key="1">
    <citation type="submission" date="2007-10" db="EMBL/GenBank/DDBJ databases">
        <title>Complete sequence of Plasmid2 pDGEO02 of Deinococcus geothermalis DSM 11300.</title>
        <authorList>
            <consortium name="US DOE Joint Genome Institute"/>
            <person name="Copeland A."/>
            <person name="Lucas S."/>
            <person name="Lapidus A."/>
            <person name="Barry K."/>
            <person name="Detter J.C."/>
            <person name="Glavina del Rio T."/>
            <person name="Hammon N."/>
            <person name="Israni S."/>
            <person name="Dalin E."/>
            <person name="Tice H."/>
            <person name="Pitluck S."/>
            <person name="Brettin T."/>
            <person name="Bruce D."/>
            <person name="Han C."/>
            <person name="Tapia R."/>
            <person name="Saunders E."/>
            <person name="Gilna P."/>
            <person name="Schmutz J."/>
            <person name="Larimer F."/>
            <person name="Land M."/>
            <person name="Hauser L."/>
            <person name="Kyrpides N."/>
            <person name="Kim E."/>
            <person name="Daly M.J."/>
            <person name="Fredrickson J.K."/>
            <person name="Makarova K.S."/>
            <person name="Gaidamakova E.K."/>
            <person name="Zhai M."/>
            <person name="Richardson P."/>
        </authorList>
    </citation>
    <scope>NUCLEOTIDE SEQUENCE [LARGE SCALE GENOMIC DNA]</scope>
    <source>
        <strain evidence="2">DSM 11300</strain>
        <plasmid evidence="2">pDGEO02</plasmid>
    </source>
</reference>
<sequence length="85" mass="9100">MTLGAAQAFPYHDEVKRLPLVGRHVKLPKPARCSVRFNLGWTSMSGAPGIPVNFFPTTRSAVGVDVEHGPSRSRQTVSSSTTPGP</sequence>
<keyword evidence="2" id="KW-0614">Plasmid</keyword>
<evidence type="ECO:0000313" key="3">
    <source>
        <dbReference type="Proteomes" id="UP000002431"/>
    </source>
</evidence>
<dbReference type="Proteomes" id="UP000002431">
    <property type="component" value="Plasmid pDGEO02"/>
</dbReference>
<evidence type="ECO:0000256" key="1">
    <source>
        <dbReference type="SAM" id="MobiDB-lite"/>
    </source>
</evidence>
<keyword evidence="3" id="KW-1185">Reference proteome</keyword>
<dbReference type="AlphaFoldDB" id="A8ZRN2"/>
<dbReference type="EMBL" id="CP000856">
    <property type="protein sequence ID" value="ABW35141.1"/>
    <property type="molecule type" value="Genomic_DNA"/>
</dbReference>
<dbReference type="KEGG" id="dge:Dgeo_3102"/>
<gene>
    <name evidence="2" type="ORF">Dgeo_3102</name>
</gene>
<organism evidence="2 3">
    <name type="scientific">Deinococcus geothermalis (strain DSM 11300 / CIP 105573 / AG-3a)</name>
    <dbReference type="NCBI Taxonomy" id="319795"/>
    <lineage>
        <taxon>Bacteria</taxon>
        <taxon>Thermotogati</taxon>
        <taxon>Deinococcota</taxon>
        <taxon>Deinococci</taxon>
        <taxon>Deinococcales</taxon>
        <taxon>Deinococcaceae</taxon>
        <taxon>Deinococcus</taxon>
    </lineage>
</organism>
<feature type="compositionally biased region" description="Low complexity" evidence="1">
    <location>
        <begin position="72"/>
        <end position="85"/>
    </location>
</feature>
<accession>A8ZRN2</accession>
<feature type="region of interest" description="Disordered" evidence="1">
    <location>
        <begin position="63"/>
        <end position="85"/>
    </location>
</feature>
<evidence type="ECO:0000313" key="2">
    <source>
        <dbReference type="EMBL" id="ABW35141.1"/>
    </source>
</evidence>